<comment type="caution">
    <text evidence="3">The sequence shown here is derived from an EMBL/GenBank/DDBJ whole genome shotgun (WGS) entry which is preliminary data.</text>
</comment>
<dbReference type="AlphaFoldDB" id="A0A4D4JFA0"/>
<proteinExistence type="inferred from homology"/>
<comment type="similarity">
    <text evidence="1">Belongs to the carbon-nitrogen hydrolase superfamily. NIT1/NIT2 family.</text>
</comment>
<evidence type="ECO:0000256" key="1">
    <source>
        <dbReference type="ARBA" id="ARBA00010613"/>
    </source>
</evidence>
<dbReference type="CDD" id="cd07581">
    <property type="entry name" value="nitrilase_3"/>
    <property type="match status" value="1"/>
</dbReference>
<reference evidence="4" key="1">
    <citation type="submission" date="2019-04" db="EMBL/GenBank/DDBJ databases">
        <title>Draft genome sequence of Pseudonocardiaceae bacterium SL3-2-4.</title>
        <authorList>
            <person name="Ningsih F."/>
            <person name="Yokota A."/>
            <person name="Sakai Y."/>
            <person name="Nanatani K."/>
            <person name="Yabe S."/>
            <person name="Oetari A."/>
            <person name="Sjamsuridzal W."/>
        </authorList>
    </citation>
    <scope>NUCLEOTIDE SEQUENCE [LARGE SCALE GENOMIC DNA]</scope>
    <source>
        <strain evidence="4">SL3-2-4</strain>
    </source>
</reference>
<name>A0A4D4JFA0_9PSEU</name>
<sequence>MSRPPGVAGGLDVVHALAAVARNAHSDATRSRSLRGRTGMTLVSAAHPADGAGHAIGEVSATRSRTVCHTCDQRHGVSGGGCPGIPGRRRCPGGANGGATVRIGLCQITSTPEPEQNLALVRDAVRQAADDGARVALFPEATMACFGVPLRPLAEPLDGPWATAVREIADEHGLVLAAGMFTPAGDRVRNTMLVTGRGQHVGYHKIHLYDAFGFTESKTVEAGSEPVTVTVDDVVLGVATCYDVRFPELFRLLADRGAPIVLLGASWGAGPGKREQWELLVRARALDSTSWLVACGTADPTASGMDYVGTTPFGIGYSTVADPYGRIHAQLGPGPDVHVLDIDPKAVDEARRTIPVLANRRL</sequence>
<keyword evidence="4" id="KW-1185">Reference proteome</keyword>
<dbReference type="Proteomes" id="UP000298860">
    <property type="component" value="Unassembled WGS sequence"/>
</dbReference>
<dbReference type="PROSITE" id="PS01227">
    <property type="entry name" value="UPF0012"/>
    <property type="match status" value="1"/>
</dbReference>
<dbReference type="SUPFAM" id="SSF56317">
    <property type="entry name" value="Carbon-nitrogen hydrolase"/>
    <property type="match status" value="1"/>
</dbReference>
<protein>
    <recommendedName>
        <fullName evidence="2">CN hydrolase domain-containing protein</fullName>
    </recommendedName>
</protein>
<dbReference type="PROSITE" id="PS50263">
    <property type="entry name" value="CN_HYDROLASE"/>
    <property type="match status" value="1"/>
</dbReference>
<accession>A0A4D4JFA0</accession>
<dbReference type="Gene3D" id="3.60.110.10">
    <property type="entry name" value="Carbon-nitrogen hydrolase"/>
    <property type="match status" value="1"/>
</dbReference>
<dbReference type="InterPro" id="IPR036526">
    <property type="entry name" value="C-N_Hydrolase_sf"/>
</dbReference>
<gene>
    <name evidence="3" type="ORF">GTS_53230</name>
</gene>
<dbReference type="Pfam" id="PF00795">
    <property type="entry name" value="CN_hydrolase"/>
    <property type="match status" value="1"/>
</dbReference>
<dbReference type="PANTHER" id="PTHR23088">
    <property type="entry name" value="NITRILASE-RELATED"/>
    <property type="match status" value="1"/>
</dbReference>
<evidence type="ECO:0000313" key="3">
    <source>
        <dbReference type="EMBL" id="GDY33690.1"/>
    </source>
</evidence>
<dbReference type="PANTHER" id="PTHR23088:SF27">
    <property type="entry name" value="DEAMINATED GLUTATHIONE AMIDASE"/>
    <property type="match status" value="1"/>
</dbReference>
<dbReference type="EMBL" id="BJFL01000051">
    <property type="protein sequence ID" value="GDY33690.1"/>
    <property type="molecule type" value="Genomic_DNA"/>
</dbReference>
<organism evidence="3 4">
    <name type="scientific">Gandjariella thermophila</name>
    <dbReference type="NCBI Taxonomy" id="1931992"/>
    <lineage>
        <taxon>Bacteria</taxon>
        <taxon>Bacillati</taxon>
        <taxon>Actinomycetota</taxon>
        <taxon>Actinomycetes</taxon>
        <taxon>Pseudonocardiales</taxon>
        <taxon>Pseudonocardiaceae</taxon>
        <taxon>Gandjariella</taxon>
    </lineage>
</organism>
<dbReference type="InterPro" id="IPR003010">
    <property type="entry name" value="C-N_Hydrolase"/>
</dbReference>
<evidence type="ECO:0000259" key="2">
    <source>
        <dbReference type="PROSITE" id="PS50263"/>
    </source>
</evidence>
<evidence type="ECO:0000313" key="4">
    <source>
        <dbReference type="Proteomes" id="UP000298860"/>
    </source>
</evidence>
<feature type="domain" description="CN hydrolase" evidence="2">
    <location>
        <begin position="101"/>
        <end position="344"/>
    </location>
</feature>
<dbReference type="InterPro" id="IPR001110">
    <property type="entry name" value="UPF0012_CS"/>
</dbReference>